<evidence type="ECO:0000256" key="8">
    <source>
        <dbReference type="ARBA" id="ARBA00023242"/>
    </source>
</evidence>
<dbReference type="Gene3D" id="3.30.70.330">
    <property type="match status" value="1"/>
</dbReference>
<sequence>MARVYVGNLDARVTSGELEDEFRVFGVLRSVWVARKPPGFAFIDFDDKRDAEDAIRDLDGKNGWRVELSRSGGRGGGGGGRDRYGGRSWQWKTSQQEQESQPQSQIPQESEL</sequence>
<evidence type="ECO:0000256" key="1">
    <source>
        <dbReference type="ARBA" id="ARBA00004123"/>
    </source>
</evidence>
<feature type="region of interest" description="Disordered" evidence="10">
    <location>
        <begin position="66"/>
        <end position="112"/>
    </location>
</feature>
<keyword evidence="9" id="KW-0694">RNA-binding</keyword>
<organism evidence="12 13">
    <name type="scientific">Eleusine coracana subsp. coracana</name>
    <dbReference type="NCBI Taxonomy" id="191504"/>
    <lineage>
        <taxon>Eukaryota</taxon>
        <taxon>Viridiplantae</taxon>
        <taxon>Streptophyta</taxon>
        <taxon>Embryophyta</taxon>
        <taxon>Tracheophyta</taxon>
        <taxon>Spermatophyta</taxon>
        <taxon>Magnoliopsida</taxon>
        <taxon>Liliopsida</taxon>
        <taxon>Poales</taxon>
        <taxon>Poaceae</taxon>
        <taxon>PACMAD clade</taxon>
        <taxon>Chloridoideae</taxon>
        <taxon>Cynodonteae</taxon>
        <taxon>Eleusininae</taxon>
        <taxon>Eleusine</taxon>
    </lineage>
</organism>
<gene>
    <name evidence="12" type="primary">ga03163</name>
    <name evidence="12" type="ORF">PR202_ga03163</name>
</gene>
<accession>A0AAV5BND5</accession>
<proteinExistence type="inferred from homology"/>
<dbReference type="GO" id="GO:0005634">
    <property type="term" value="C:nucleus"/>
    <property type="evidence" value="ECO:0007669"/>
    <property type="project" value="UniProtKB-SubCell"/>
</dbReference>
<evidence type="ECO:0000256" key="5">
    <source>
        <dbReference type="ARBA" id="ARBA00022771"/>
    </source>
</evidence>
<evidence type="ECO:0000259" key="11">
    <source>
        <dbReference type="PROSITE" id="PS50102"/>
    </source>
</evidence>
<keyword evidence="5" id="KW-0863">Zinc-finger</keyword>
<evidence type="ECO:0000256" key="6">
    <source>
        <dbReference type="ARBA" id="ARBA00022833"/>
    </source>
</evidence>
<evidence type="ECO:0000256" key="7">
    <source>
        <dbReference type="ARBA" id="ARBA00023187"/>
    </source>
</evidence>
<keyword evidence="7" id="KW-0508">mRNA splicing</keyword>
<dbReference type="GO" id="GO:0003723">
    <property type="term" value="F:RNA binding"/>
    <property type="evidence" value="ECO:0007669"/>
    <property type="project" value="UniProtKB-UniRule"/>
</dbReference>
<evidence type="ECO:0000256" key="4">
    <source>
        <dbReference type="ARBA" id="ARBA00022723"/>
    </source>
</evidence>
<dbReference type="SMART" id="SM00360">
    <property type="entry name" value="RRM"/>
    <property type="match status" value="1"/>
</dbReference>
<dbReference type="InterPro" id="IPR050907">
    <property type="entry name" value="SRSF"/>
</dbReference>
<evidence type="ECO:0000313" key="12">
    <source>
        <dbReference type="EMBL" id="GJM87229.1"/>
    </source>
</evidence>
<evidence type="ECO:0000256" key="2">
    <source>
        <dbReference type="ARBA" id="ARBA00010269"/>
    </source>
</evidence>
<dbReference type="FunFam" id="3.30.70.330:FF:000214">
    <property type="entry name" value="Serine/arginine-rich splicing factor 7"/>
    <property type="match status" value="1"/>
</dbReference>
<feature type="compositionally biased region" description="Low complexity" evidence="10">
    <location>
        <begin position="94"/>
        <end position="112"/>
    </location>
</feature>
<dbReference type="GO" id="GO:0000398">
    <property type="term" value="P:mRNA splicing, via spliceosome"/>
    <property type="evidence" value="ECO:0007669"/>
    <property type="project" value="UniProtKB-ARBA"/>
</dbReference>
<evidence type="ECO:0000256" key="3">
    <source>
        <dbReference type="ARBA" id="ARBA00022664"/>
    </source>
</evidence>
<keyword evidence="8" id="KW-0539">Nucleus</keyword>
<reference evidence="12" key="1">
    <citation type="journal article" date="2018" name="DNA Res.">
        <title>Multiple hybrid de novo genome assembly of finger millet, an orphan allotetraploid crop.</title>
        <authorList>
            <person name="Hatakeyama M."/>
            <person name="Aluri S."/>
            <person name="Balachadran M.T."/>
            <person name="Sivarajan S.R."/>
            <person name="Patrignani A."/>
            <person name="Gruter S."/>
            <person name="Poveda L."/>
            <person name="Shimizu-Inatsugi R."/>
            <person name="Baeten J."/>
            <person name="Francoijs K.J."/>
            <person name="Nataraja K.N."/>
            <person name="Reddy Y.A.N."/>
            <person name="Phadnis S."/>
            <person name="Ravikumar R.L."/>
            <person name="Schlapbach R."/>
            <person name="Sreeman S.M."/>
            <person name="Shimizu K.K."/>
        </authorList>
    </citation>
    <scope>NUCLEOTIDE SEQUENCE</scope>
</reference>
<comment type="caution">
    <text evidence="12">The sequence shown here is derived from an EMBL/GenBank/DDBJ whole genome shotgun (WGS) entry which is preliminary data.</text>
</comment>
<dbReference type="EMBL" id="BQKI01000001">
    <property type="protein sequence ID" value="GJM87229.1"/>
    <property type="molecule type" value="Genomic_DNA"/>
</dbReference>
<dbReference type="InterPro" id="IPR035979">
    <property type="entry name" value="RBD_domain_sf"/>
</dbReference>
<dbReference type="InterPro" id="IPR000504">
    <property type="entry name" value="RRM_dom"/>
</dbReference>
<dbReference type="AlphaFoldDB" id="A0AAV5BND5"/>
<reference evidence="12" key="2">
    <citation type="submission" date="2021-12" db="EMBL/GenBank/DDBJ databases">
        <title>Resequencing data analysis of finger millet.</title>
        <authorList>
            <person name="Hatakeyama M."/>
            <person name="Aluri S."/>
            <person name="Balachadran M.T."/>
            <person name="Sivarajan S.R."/>
            <person name="Poveda L."/>
            <person name="Shimizu-Inatsugi R."/>
            <person name="Schlapbach R."/>
            <person name="Sreeman S.M."/>
            <person name="Shimizu K.K."/>
        </authorList>
    </citation>
    <scope>NUCLEOTIDE SEQUENCE</scope>
</reference>
<dbReference type="PROSITE" id="PS50102">
    <property type="entry name" value="RRM"/>
    <property type="match status" value="1"/>
</dbReference>
<keyword evidence="4" id="KW-0479">Metal-binding</keyword>
<dbReference type="CDD" id="cd12373">
    <property type="entry name" value="RRM_SRSF3_like"/>
    <property type="match status" value="1"/>
</dbReference>
<keyword evidence="13" id="KW-1185">Reference proteome</keyword>
<protein>
    <recommendedName>
        <fullName evidence="11">RRM domain-containing protein</fullName>
    </recommendedName>
</protein>
<evidence type="ECO:0000256" key="9">
    <source>
        <dbReference type="PROSITE-ProRule" id="PRU00176"/>
    </source>
</evidence>
<dbReference type="Pfam" id="PF00076">
    <property type="entry name" value="RRM_1"/>
    <property type="match status" value="1"/>
</dbReference>
<evidence type="ECO:0000256" key="10">
    <source>
        <dbReference type="SAM" id="MobiDB-lite"/>
    </source>
</evidence>
<dbReference type="PANTHER" id="PTHR23147">
    <property type="entry name" value="SERINE/ARGININE RICH SPLICING FACTOR"/>
    <property type="match status" value="1"/>
</dbReference>
<feature type="domain" description="RRM" evidence="11">
    <location>
        <begin position="2"/>
        <end position="71"/>
    </location>
</feature>
<comment type="similarity">
    <text evidence="2">Belongs to the splicing factor SR family.</text>
</comment>
<name>A0AAV5BND5_ELECO</name>
<dbReference type="SUPFAM" id="SSF54928">
    <property type="entry name" value="RNA-binding domain, RBD"/>
    <property type="match status" value="1"/>
</dbReference>
<evidence type="ECO:0000313" key="13">
    <source>
        <dbReference type="Proteomes" id="UP001054889"/>
    </source>
</evidence>
<dbReference type="GO" id="GO:0008270">
    <property type="term" value="F:zinc ion binding"/>
    <property type="evidence" value="ECO:0007669"/>
    <property type="project" value="UniProtKB-KW"/>
</dbReference>
<keyword evidence="3" id="KW-0507">mRNA processing</keyword>
<keyword evidence="6" id="KW-0862">Zinc</keyword>
<dbReference type="Proteomes" id="UP001054889">
    <property type="component" value="Unassembled WGS sequence"/>
</dbReference>
<comment type="subcellular location">
    <subcellularLocation>
        <location evidence="1">Nucleus</location>
    </subcellularLocation>
</comment>
<dbReference type="InterPro" id="IPR012677">
    <property type="entry name" value="Nucleotide-bd_a/b_plait_sf"/>
</dbReference>